<protein>
    <submittedName>
        <fullName evidence="2">ATP-binding protein</fullName>
    </submittedName>
</protein>
<dbReference type="RefSeq" id="WP_080915337.1">
    <property type="nucleotide sequence ID" value="NZ_CANMJJ010000008.1"/>
</dbReference>
<keyword evidence="2" id="KW-0547">Nucleotide-binding</keyword>
<dbReference type="Proteomes" id="UP000191820">
    <property type="component" value="Chromosome"/>
</dbReference>
<dbReference type="InterPro" id="IPR003594">
    <property type="entry name" value="HATPase_dom"/>
</dbReference>
<name>A0ABM6JK79_9GAMM</name>
<proteinExistence type="predicted"/>
<sequence>MNSLQMNLNLQLMTPEQIYDEVEAFLIANEIASLQRFKLMLCILEAVNNVSQHCPDNTEDVTLLVQNNKDNIVVDILDTAEFVELSAPKKCPTNDRPNGRGLWIMDQWMDKVNKKATVLGTHLRLSLEKAAI</sequence>
<dbReference type="CDD" id="cd16936">
    <property type="entry name" value="HATPase_RsbW-like"/>
    <property type="match status" value="1"/>
</dbReference>
<dbReference type="SUPFAM" id="SSF55874">
    <property type="entry name" value="ATPase domain of HSP90 chaperone/DNA topoisomerase II/histidine kinase"/>
    <property type="match status" value="1"/>
</dbReference>
<dbReference type="GO" id="GO:0005524">
    <property type="term" value="F:ATP binding"/>
    <property type="evidence" value="ECO:0007669"/>
    <property type="project" value="UniProtKB-KW"/>
</dbReference>
<evidence type="ECO:0000313" key="3">
    <source>
        <dbReference type="Proteomes" id="UP000191820"/>
    </source>
</evidence>
<evidence type="ECO:0000313" key="2">
    <source>
        <dbReference type="EMBL" id="ARD21756.1"/>
    </source>
</evidence>
<reference evidence="2 3" key="1">
    <citation type="submission" date="2017-03" db="EMBL/GenBank/DDBJ databases">
        <title>Genome sequencing of Shewanella japonica KCTC 22435.</title>
        <authorList>
            <person name="Kim K.M."/>
        </authorList>
    </citation>
    <scope>NUCLEOTIDE SEQUENCE [LARGE SCALE GENOMIC DNA]</scope>
    <source>
        <strain evidence="2 3">KCTC 22435</strain>
    </source>
</reference>
<evidence type="ECO:0000259" key="1">
    <source>
        <dbReference type="Pfam" id="PF13581"/>
    </source>
</evidence>
<organism evidence="2 3">
    <name type="scientific">Shewanella japonica</name>
    <dbReference type="NCBI Taxonomy" id="93973"/>
    <lineage>
        <taxon>Bacteria</taxon>
        <taxon>Pseudomonadati</taxon>
        <taxon>Pseudomonadota</taxon>
        <taxon>Gammaproteobacteria</taxon>
        <taxon>Alteromonadales</taxon>
        <taxon>Shewanellaceae</taxon>
        <taxon>Shewanella</taxon>
    </lineage>
</organism>
<dbReference type="Pfam" id="PF13581">
    <property type="entry name" value="HATPase_c_2"/>
    <property type="match status" value="1"/>
</dbReference>
<dbReference type="InterPro" id="IPR036890">
    <property type="entry name" value="HATPase_C_sf"/>
</dbReference>
<accession>A0ABM6JK79</accession>
<dbReference type="Gene3D" id="3.30.565.10">
    <property type="entry name" value="Histidine kinase-like ATPase, C-terminal domain"/>
    <property type="match status" value="1"/>
</dbReference>
<dbReference type="EMBL" id="CP020472">
    <property type="protein sequence ID" value="ARD21756.1"/>
    <property type="molecule type" value="Genomic_DNA"/>
</dbReference>
<feature type="domain" description="Histidine kinase/HSP90-like ATPase" evidence="1">
    <location>
        <begin position="18"/>
        <end position="126"/>
    </location>
</feature>
<gene>
    <name evidence="2" type="ORF">SJ2017_1432</name>
</gene>
<keyword evidence="2" id="KW-0067">ATP-binding</keyword>
<keyword evidence="3" id="KW-1185">Reference proteome</keyword>